<dbReference type="EMBL" id="GISG01204585">
    <property type="protein sequence ID" value="MBA4659634.1"/>
    <property type="molecule type" value="Transcribed_RNA"/>
</dbReference>
<evidence type="ECO:0000256" key="1">
    <source>
        <dbReference type="SAM" id="Phobius"/>
    </source>
</evidence>
<protein>
    <submittedName>
        <fullName evidence="2">Uncharacterized protein</fullName>
    </submittedName>
</protein>
<dbReference type="AlphaFoldDB" id="A0A7C9A5M3"/>
<proteinExistence type="predicted"/>
<evidence type="ECO:0000313" key="2">
    <source>
        <dbReference type="EMBL" id="MBA4659634.1"/>
    </source>
</evidence>
<sequence length="139" mass="15448">MSTLDGTSSVLAAVRSAAGGGAPTLCSTLSPIIRLALFPFPPTDLMRRCSSRCPPSSTRLTELETTARRWSNARFVCRSLRRVRGEDYCLSVIIVFMWIVLICGSILTLLAPSAVPLSTETIFRRNPSKIRRLKMWSWT</sequence>
<organism evidence="2">
    <name type="scientific">Opuntia streptacantha</name>
    <name type="common">Prickly pear cactus</name>
    <name type="synonym">Opuntia cardona</name>
    <dbReference type="NCBI Taxonomy" id="393608"/>
    <lineage>
        <taxon>Eukaryota</taxon>
        <taxon>Viridiplantae</taxon>
        <taxon>Streptophyta</taxon>
        <taxon>Embryophyta</taxon>
        <taxon>Tracheophyta</taxon>
        <taxon>Spermatophyta</taxon>
        <taxon>Magnoliopsida</taxon>
        <taxon>eudicotyledons</taxon>
        <taxon>Gunneridae</taxon>
        <taxon>Pentapetalae</taxon>
        <taxon>Caryophyllales</taxon>
        <taxon>Cactineae</taxon>
        <taxon>Cactaceae</taxon>
        <taxon>Opuntioideae</taxon>
        <taxon>Opuntia</taxon>
    </lineage>
</organism>
<reference evidence="2" key="1">
    <citation type="journal article" date="2013" name="J. Plant Res.">
        <title>Effect of fungi and light on seed germination of three Opuntia species from semiarid lands of central Mexico.</title>
        <authorList>
            <person name="Delgado-Sanchez P."/>
            <person name="Jimenez-Bremont J.F."/>
            <person name="Guerrero-Gonzalez Mde L."/>
            <person name="Flores J."/>
        </authorList>
    </citation>
    <scope>NUCLEOTIDE SEQUENCE</scope>
    <source>
        <tissue evidence="2">Cladode</tissue>
    </source>
</reference>
<keyword evidence="1" id="KW-0472">Membrane</keyword>
<keyword evidence="1" id="KW-0812">Transmembrane</keyword>
<reference evidence="2" key="2">
    <citation type="submission" date="2020-07" db="EMBL/GenBank/DDBJ databases">
        <authorList>
            <person name="Vera ALvarez R."/>
            <person name="Arias-Moreno D.M."/>
            <person name="Jimenez-Jacinto V."/>
            <person name="Jimenez-Bremont J.F."/>
            <person name="Swaminathan K."/>
            <person name="Moose S.P."/>
            <person name="Guerrero-Gonzalez M.L."/>
            <person name="Marino-Ramirez L."/>
            <person name="Landsman D."/>
            <person name="Rodriguez-Kessler M."/>
            <person name="Delgado-Sanchez P."/>
        </authorList>
    </citation>
    <scope>NUCLEOTIDE SEQUENCE</scope>
    <source>
        <tissue evidence="2">Cladode</tissue>
    </source>
</reference>
<accession>A0A7C9A5M3</accession>
<feature type="transmembrane region" description="Helical" evidence="1">
    <location>
        <begin position="88"/>
        <end position="111"/>
    </location>
</feature>
<name>A0A7C9A5M3_OPUST</name>
<keyword evidence="1" id="KW-1133">Transmembrane helix</keyword>